<reference evidence="3" key="1">
    <citation type="journal article" date="2019" name="Int. J. Syst. Evol. Microbiol.">
        <title>The Global Catalogue of Microorganisms (GCM) 10K type strain sequencing project: providing services to taxonomists for standard genome sequencing and annotation.</title>
        <authorList>
            <consortium name="The Broad Institute Genomics Platform"/>
            <consortium name="The Broad Institute Genome Sequencing Center for Infectious Disease"/>
            <person name="Wu L."/>
            <person name="Ma J."/>
        </authorList>
    </citation>
    <scope>NUCLEOTIDE SEQUENCE [LARGE SCALE GENOMIC DNA]</scope>
    <source>
        <strain evidence="3">JCM 17388</strain>
    </source>
</reference>
<evidence type="ECO:0000313" key="2">
    <source>
        <dbReference type="EMBL" id="GAA4182594.1"/>
    </source>
</evidence>
<sequence>MVRVFICAGRDAGAAPGKGIPGECQVGRAVLPCLDRPVRASAGHRRAARVHTPGGPDTGRRRLTLGLTRRGYDRTGPRGDLANRFEGGNRLEGGQDPAETESAASLKAPGHQLTGRLRVLVITDLTGAAVRIGRVPADGTAHRHRWGLGEAAAAARHGPVKDRSTRVVHRVRTHFLVKGPSGRGKRQTDPLFARRDF</sequence>
<feature type="region of interest" description="Disordered" evidence="1">
    <location>
        <begin position="178"/>
        <end position="197"/>
    </location>
</feature>
<gene>
    <name evidence="2" type="ORF">GCM10022252_08740</name>
</gene>
<name>A0ABP8AEC4_9ACTN</name>
<feature type="compositionally biased region" description="Basic and acidic residues" evidence="1">
    <location>
        <begin position="70"/>
        <end position="89"/>
    </location>
</feature>
<evidence type="ECO:0000313" key="3">
    <source>
        <dbReference type="Proteomes" id="UP001501251"/>
    </source>
</evidence>
<dbReference type="EMBL" id="BAABAQ010000001">
    <property type="protein sequence ID" value="GAA4182594.1"/>
    <property type="molecule type" value="Genomic_DNA"/>
</dbReference>
<protein>
    <submittedName>
        <fullName evidence="2">Uncharacterized protein</fullName>
    </submittedName>
</protein>
<feature type="region of interest" description="Disordered" evidence="1">
    <location>
        <begin position="42"/>
        <end position="61"/>
    </location>
</feature>
<feature type="region of interest" description="Disordered" evidence="1">
    <location>
        <begin position="70"/>
        <end position="102"/>
    </location>
</feature>
<comment type="caution">
    <text evidence="2">The sequence shown here is derived from an EMBL/GenBank/DDBJ whole genome shotgun (WGS) entry which is preliminary data.</text>
</comment>
<accession>A0ABP8AEC4</accession>
<keyword evidence="3" id="KW-1185">Reference proteome</keyword>
<feature type="compositionally biased region" description="Basic and acidic residues" evidence="1">
    <location>
        <begin position="186"/>
        <end position="197"/>
    </location>
</feature>
<proteinExistence type="predicted"/>
<dbReference type="Proteomes" id="UP001501251">
    <property type="component" value="Unassembled WGS sequence"/>
</dbReference>
<organism evidence="2 3">
    <name type="scientific">Streptosporangium oxazolinicum</name>
    <dbReference type="NCBI Taxonomy" id="909287"/>
    <lineage>
        <taxon>Bacteria</taxon>
        <taxon>Bacillati</taxon>
        <taxon>Actinomycetota</taxon>
        <taxon>Actinomycetes</taxon>
        <taxon>Streptosporangiales</taxon>
        <taxon>Streptosporangiaceae</taxon>
        <taxon>Streptosporangium</taxon>
    </lineage>
</organism>
<evidence type="ECO:0000256" key="1">
    <source>
        <dbReference type="SAM" id="MobiDB-lite"/>
    </source>
</evidence>